<evidence type="ECO:0000313" key="4">
    <source>
        <dbReference type="EMBL" id="RTZ86697.1"/>
    </source>
</evidence>
<proteinExistence type="predicted"/>
<evidence type="ECO:0000313" key="5">
    <source>
        <dbReference type="EMBL" id="RTZ91065.1"/>
    </source>
</evidence>
<evidence type="ECO:0000313" key="3">
    <source>
        <dbReference type="EMBL" id="RTZ78889.1"/>
    </source>
</evidence>
<sequence length="174" mass="19914">MRYASNSPKVTLFPFLSVLLSTMGILAFLSISFLLVVPESADSPREPKRLQFEWVGAPGYVKPIFIRCYADRLEYYNLFENREYSLSLDELLNQLQGENPELLSYLVQLFQLNTDIKKKFGKTEYYPLLLVYPDGVLTSELLMVAIEKIGGLNFGLEPMLPKWEVPYQGLNSEG</sequence>
<feature type="transmembrane region" description="Helical" evidence="1">
    <location>
        <begin position="12"/>
        <end position="37"/>
    </location>
</feature>
<name>A0A432G0T0_9DELT</name>
<evidence type="ECO:0000313" key="2">
    <source>
        <dbReference type="EMBL" id="RTZ77166.1"/>
    </source>
</evidence>
<comment type="caution">
    <text evidence="2">The sequence shown here is derived from an EMBL/GenBank/DDBJ whole genome shotgun (WGS) entry which is preliminary data.</text>
</comment>
<dbReference type="EMBL" id="QNZL01000178">
    <property type="protein sequence ID" value="RTZ78889.1"/>
    <property type="molecule type" value="Genomic_DNA"/>
</dbReference>
<evidence type="ECO:0000313" key="6">
    <source>
        <dbReference type="Proteomes" id="UP000286732"/>
    </source>
</evidence>
<protein>
    <submittedName>
        <fullName evidence="2">Uncharacterized protein</fullName>
    </submittedName>
</protein>
<keyword evidence="1" id="KW-1133">Transmembrane helix</keyword>
<dbReference type="EMBL" id="QNZK01000089">
    <property type="protein sequence ID" value="RTZ86697.1"/>
    <property type="molecule type" value="Genomic_DNA"/>
</dbReference>
<keyword evidence="1" id="KW-0812">Transmembrane</keyword>
<dbReference type="Proteomes" id="UP000288322">
    <property type="component" value="Unassembled WGS sequence"/>
</dbReference>
<dbReference type="Proteomes" id="UP000287917">
    <property type="component" value="Unassembled WGS sequence"/>
</dbReference>
<evidence type="ECO:0000256" key="1">
    <source>
        <dbReference type="SAM" id="Phobius"/>
    </source>
</evidence>
<dbReference type="Proteomes" id="UP000286732">
    <property type="component" value="Unassembled WGS sequence"/>
</dbReference>
<organism evidence="2 6">
    <name type="scientific">SAR324 cluster bacterium</name>
    <dbReference type="NCBI Taxonomy" id="2024889"/>
    <lineage>
        <taxon>Bacteria</taxon>
        <taxon>Deltaproteobacteria</taxon>
        <taxon>SAR324 cluster</taxon>
    </lineage>
</organism>
<accession>A0A432G0T0</accession>
<keyword evidence="1" id="KW-0472">Membrane</keyword>
<reference evidence="6 7" key="1">
    <citation type="submission" date="2018-06" db="EMBL/GenBank/DDBJ databases">
        <title>Combined omics and stable isotope probing to characterize newly discovered Mariana Back-Arc vent microbial communities.</title>
        <authorList>
            <person name="Trembath-Reichert E."/>
            <person name="Huber J.A."/>
        </authorList>
    </citation>
    <scope>NUCLEOTIDE SEQUENCE [LARGE SCALE GENOMIC DNA]</scope>
    <source>
        <strain evidence="5">MAG 151</strain>
        <strain evidence="4">MAG 58</strain>
        <strain evidence="3">MAG 63_1</strain>
        <strain evidence="2">MAG 63_2</strain>
    </source>
</reference>
<evidence type="ECO:0000313" key="7">
    <source>
        <dbReference type="Proteomes" id="UP000286801"/>
    </source>
</evidence>
<dbReference type="EMBL" id="QNZM01000363">
    <property type="protein sequence ID" value="RTZ77166.1"/>
    <property type="molecule type" value="Genomic_DNA"/>
</dbReference>
<gene>
    <name evidence="5" type="ORF">DSY93_03855</name>
    <name evidence="4" type="ORF">DSY96_02460</name>
    <name evidence="3" type="ORF">DSY97_06620</name>
    <name evidence="2" type="ORF">DSY98_09360</name>
</gene>
<dbReference type="Proteomes" id="UP000286801">
    <property type="component" value="Unassembled WGS sequence"/>
</dbReference>
<dbReference type="AlphaFoldDB" id="A0A432G0T0"/>
<dbReference type="EMBL" id="QNZH01000104">
    <property type="protein sequence ID" value="RTZ91065.1"/>
    <property type="molecule type" value="Genomic_DNA"/>
</dbReference>